<organism evidence="2 3">
    <name type="scientific">Deinococcus rhizophilus</name>
    <dbReference type="NCBI Taxonomy" id="3049544"/>
    <lineage>
        <taxon>Bacteria</taxon>
        <taxon>Thermotogati</taxon>
        <taxon>Deinococcota</taxon>
        <taxon>Deinococci</taxon>
        <taxon>Deinococcales</taxon>
        <taxon>Deinococcaceae</taxon>
        <taxon>Deinococcus</taxon>
    </lineage>
</organism>
<keyword evidence="3" id="KW-1185">Reference proteome</keyword>
<accession>A0ABT7JCH2</accession>
<keyword evidence="1" id="KW-1133">Transmembrane helix</keyword>
<protein>
    <submittedName>
        <fullName evidence="2">Sensor histidine kinase</fullName>
    </submittedName>
</protein>
<comment type="caution">
    <text evidence="2">The sequence shown here is derived from an EMBL/GenBank/DDBJ whole genome shotgun (WGS) entry which is preliminary data.</text>
</comment>
<dbReference type="Proteomes" id="UP001302059">
    <property type="component" value="Unassembled WGS sequence"/>
</dbReference>
<dbReference type="GO" id="GO:0016301">
    <property type="term" value="F:kinase activity"/>
    <property type="evidence" value="ECO:0007669"/>
    <property type="project" value="UniProtKB-KW"/>
</dbReference>
<sequence length="186" mass="19496">MQLTLRARLALTAGVATALAAVLVAAGLFVAVNRLLWISQVAGLQSAASAVQVRVERALEESARSFGVEVLSAGGLARLADSDAQTRFLELRVSGPGGQVQTPRFPSDLNTALPPDVYELDGRLLAVRPLRGGGRLAVLSDAPVLTEARRAFTRALAWLLPLVLALAAGLGYAVAGRLLAPVRRLE</sequence>
<reference evidence="2 3" key="1">
    <citation type="submission" date="2023-05" db="EMBL/GenBank/DDBJ databases">
        <authorList>
            <person name="Gao F."/>
        </authorList>
    </citation>
    <scope>NUCLEOTIDE SEQUENCE [LARGE SCALE GENOMIC DNA]</scope>
    <source>
        <strain evidence="2 3">MIMF12</strain>
    </source>
</reference>
<feature type="transmembrane region" description="Helical" evidence="1">
    <location>
        <begin position="155"/>
        <end position="175"/>
    </location>
</feature>
<keyword evidence="2" id="KW-0808">Transferase</keyword>
<keyword evidence="1" id="KW-0812">Transmembrane</keyword>
<feature type="non-terminal residue" evidence="2">
    <location>
        <position position="186"/>
    </location>
</feature>
<keyword evidence="2" id="KW-0418">Kinase</keyword>
<proteinExistence type="predicted"/>
<gene>
    <name evidence="2" type="ORF">QOL99_01085</name>
</gene>
<dbReference type="EMBL" id="JASNGB010000003">
    <property type="protein sequence ID" value="MDL2342735.1"/>
    <property type="molecule type" value="Genomic_DNA"/>
</dbReference>
<evidence type="ECO:0000313" key="2">
    <source>
        <dbReference type="EMBL" id="MDL2342735.1"/>
    </source>
</evidence>
<evidence type="ECO:0000256" key="1">
    <source>
        <dbReference type="SAM" id="Phobius"/>
    </source>
</evidence>
<evidence type="ECO:0000313" key="3">
    <source>
        <dbReference type="Proteomes" id="UP001302059"/>
    </source>
</evidence>
<keyword evidence="1" id="KW-0472">Membrane</keyword>
<name>A0ABT7JCH2_9DEIO</name>